<evidence type="ECO:0000256" key="1">
    <source>
        <dbReference type="ARBA" id="ARBA00004123"/>
    </source>
</evidence>
<comment type="similarity">
    <text evidence="4">Belongs to the DASH complex DUO1 family.</text>
</comment>
<dbReference type="GO" id="GO:0000278">
    <property type="term" value="P:mitotic cell cycle"/>
    <property type="evidence" value="ECO:0007669"/>
    <property type="project" value="InterPro"/>
</dbReference>
<evidence type="ECO:0000256" key="11">
    <source>
        <dbReference type="ARBA" id="ARBA00022838"/>
    </source>
</evidence>
<dbReference type="GO" id="GO:0072686">
    <property type="term" value="C:mitotic spindle"/>
    <property type="evidence" value="ECO:0007669"/>
    <property type="project" value="InterPro"/>
</dbReference>
<dbReference type="EMBL" id="FO082046">
    <property type="protein sequence ID" value="CCE86684.1"/>
    <property type="molecule type" value="Genomic_DNA"/>
</dbReference>
<evidence type="ECO:0000256" key="4">
    <source>
        <dbReference type="ARBA" id="ARBA00005366"/>
    </source>
</evidence>
<proteinExistence type="inferred from homology"/>
<keyword evidence="9" id="KW-0498">Mitosis</keyword>
<dbReference type="GO" id="GO:0005874">
    <property type="term" value="C:microtubule"/>
    <property type="evidence" value="ECO:0007669"/>
    <property type="project" value="UniProtKB-KW"/>
</dbReference>
<protein>
    <recommendedName>
        <fullName evidence="17">DASH complex subunit DUO1</fullName>
    </recommendedName>
    <alternativeName>
        <fullName evidence="18">Outer kinetochore protein DUO1</fullName>
    </alternativeName>
</protein>
<keyword evidence="8" id="KW-0493">Microtubule</keyword>
<evidence type="ECO:0000256" key="16">
    <source>
        <dbReference type="ARBA" id="ARBA00023328"/>
    </source>
</evidence>
<comment type="subcellular location">
    <subcellularLocation>
        <location evidence="3">Chromosome</location>
        <location evidence="3">Centromere</location>
        <location evidence="3">Kinetochore</location>
    </subcellularLocation>
    <subcellularLocation>
        <location evidence="2">Cytoplasm</location>
        <location evidence="2">Cytoskeleton</location>
        <location evidence="2">Spindle</location>
    </subcellularLocation>
    <subcellularLocation>
        <location evidence="1">Nucleus</location>
    </subcellularLocation>
</comment>
<accession>G8Y1I1</accession>
<evidence type="ECO:0000256" key="12">
    <source>
        <dbReference type="ARBA" id="ARBA00023054"/>
    </source>
</evidence>
<feature type="region of interest" description="Disordered" evidence="19">
    <location>
        <begin position="102"/>
        <end position="155"/>
    </location>
</feature>
<dbReference type="Pfam" id="PF08651">
    <property type="entry name" value="DASH_Duo1"/>
    <property type="match status" value="1"/>
</dbReference>
<dbReference type="GO" id="GO:0007059">
    <property type="term" value="P:chromosome segregation"/>
    <property type="evidence" value="ECO:0007669"/>
    <property type="project" value="UniProtKB-KW"/>
</dbReference>
<dbReference type="OMA" id="QNIAITH"/>
<dbReference type="OrthoDB" id="5599235at2759"/>
<evidence type="ECO:0000256" key="17">
    <source>
        <dbReference type="ARBA" id="ARBA00044152"/>
    </source>
</evidence>
<evidence type="ECO:0000256" key="8">
    <source>
        <dbReference type="ARBA" id="ARBA00022701"/>
    </source>
</evidence>
<evidence type="ECO:0000256" key="13">
    <source>
        <dbReference type="ARBA" id="ARBA00023212"/>
    </source>
</evidence>
<dbReference type="PANTHER" id="PTHR28216">
    <property type="entry name" value="DASH COMPLEX SUBUNIT DUO1"/>
    <property type="match status" value="1"/>
</dbReference>
<keyword evidence="14" id="KW-0539">Nucleus</keyword>
<dbReference type="Proteomes" id="UP000005222">
    <property type="component" value="Chromosome N"/>
</dbReference>
<evidence type="ECO:0000256" key="14">
    <source>
        <dbReference type="ARBA" id="ARBA00023242"/>
    </source>
</evidence>
<gene>
    <name evidence="20" type="primary">Piso0_005187</name>
    <name evidence="20" type="ORF">GNLVRS01_PISO0N09715g</name>
</gene>
<dbReference type="PANTHER" id="PTHR28216:SF1">
    <property type="entry name" value="DASH COMPLEX SUBUNIT DUO1"/>
    <property type="match status" value="1"/>
</dbReference>
<sequence>MSGSKNQVALEKELEQLVSINEAVGAIIKTIKKTQGNLQKIDESTENADKLLTQWIRILSQANFTKETLQNPHWNGNIDLEDGTLDAKLTREQELIEEARQLDRANSELEKELEEKKRKEALEEEKNREMMKKRHNELGLRNLPRKRGTSSLSRR</sequence>
<keyword evidence="21" id="KW-1185">Reference proteome</keyword>
<organism evidence="20 21">
    <name type="scientific">Pichia sorbitophila (strain ATCC MYA-4447 / BCRC 22081 / CBS 7064 / NBRC 10061 / NRRL Y-12695)</name>
    <name type="common">Hybrid yeast</name>
    <dbReference type="NCBI Taxonomy" id="559304"/>
    <lineage>
        <taxon>Eukaryota</taxon>
        <taxon>Fungi</taxon>
        <taxon>Dikarya</taxon>
        <taxon>Ascomycota</taxon>
        <taxon>Saccharomycotina</taxon>
        <taxon>Pichiomycetes</taxon>
        <taxon>Debaryomycetaceae</taxon>
        <taxon>Millerozyma</taxon>
    </lineage>
</organism>
<evidence type="ECO:0000256" key="9">
    <source>
        <dbReference type="ARBA" id="ARBA00022776"/>
    </source>
</evidence>
<evidence type="ECO:0000256" key="18">
    <source>
        <dbReference type="ARBA" id="ARBA00044358"/>
    </source>
</evidence>
<keyword evidence="6" id="KW-0963">Cytoplasm</keyword>
<dbReference type="eggNOG" id="ENOG502SCC0">
    <property type="taxonomic scope" value="Eukaryota"/>
</dbReference>
<evidence type="ECO:0000313" key="20">
    <source>
        <dbReference type="EMBL" id="CCE86684.1"/>
    </source>
</evidence>
<evidence type="ECO:0000256" key="2">
    <source>
        <dbReference type="ARBA" id="ARBA00004186"/>
    </source>
</evidence>
<keyword evidence="11" id="KW-0995">Kinetochore</keyword>
<evidence type="ECO:0000313" key="21">
    <source>
        <dbReference type="Proteomes" id="UP000005222"/>
    </source>
</evidence>
<evidence type="ECO:0000256" key="3">
    <source>
        <dbReference type="ARBA" id="ARBA00004629"/>
    </source>
</evidence>
<keyword evidence="16" id="KW-0137">Centromere</keyword>
<dbReference type="GO" id="GO:0051301">
    <property type="term" value="P:cell division"/>
    <property type="evidence" value="ECO:0007669"/>
    <property type="project" value="UniProtKB-KW"/>
</dbReference>
<keyword evidence="7" id="KW-0132">Cell division</keyword>
<feature type="compositionally biased region" description="Basic and acidic residues" evidence="19">
    <location>
        <begin position="102"/>
        <end position="130"/>
    </location>
</feature>
<keyword evidence="5" id="KW-0158">Chromosome</keyword>
<keyword evidence="13" id="KW-0206">Cytoskeleton</keyword>
<dbReference type="HOGENOM" id="CLU_133356_0_0_1"/>
<evidence type="ECO:0000256" key="5">
    <source>
        <dbReference type="ARBA" id="ARBA00022454"/>
    </source>
</evidence>
<name>G8Y1I1_PICSO</name>
<keyword evidence="15" id="KW-0131">Cell cycle</keyword>
<evidence type="ECO:0000256" key="7">
    <source>
        <dbReference type="ARBA" id="ARBA00022618"/>
    </source>
</evidence>
<evidence type="ECO:0000256" key="10">
    <source>
        <dbReference type="ARBA" id="ARBA00022829"/>
    </source>
</evidence>
<dbReference type="GO" id="GO:0042729">
    <property type="term" value="C:DASH complex"/>
    <property type="evidence" value="ECO:0007669"/>
    <property type="project" value="InterPro"/>
</dbReference>
<reference evidence="20 21" key="1">
    <citation type="journal article" date="2012" name="G3 (Bethesda)">
        <title>Pichia sorbitophila, an interspecies yeast hybrid reveals early steps of genome resolution following polyploidization.</title>
        <authorList>
            <person name="Leh Louis V."/>
            <person name="Despons L."/>
            <person name="Friedrich A."/>
            <person name="Martin T."/>
            <person name="Durrens P."/>
            <person name="Casaregola S."/>
            <person name="Neuveglise C."/>
            <person name="Fairhead C."/>
            <person name="Marck C."/>
            <person name="Cruz J.A."/>
            <person name="Straub M.L."/>
            <person name="Kugler V."/>
            <person name="Sacerdot C."/>
            <person name="Uzunov Z."/>
            <person name="Thierry A."/>
            <person name="Weiss S."/>
            <person name="Bleykasten C."/>
            <person name="De Montigny J."/>
            <person name="Jacques N."/>
            <person name="Jung P."/>
            <person name="Lemaire M."/>
            <person name="Mallet S."/>
            <person name="Morel G."/>
            <person name="Richard G.F."/>
            <person name="Sarkar A."/>
            <person name="Savel G."/>
            <person name="Schacherer J."/>
            <person name="Seret M.L."/>
            <person name="Talla E."/>
            <person name="Samson G."/>
            <person name="Jubin C."/>
            <person name="Poulain J."/>
            <person name="Vacherie B."/>
            <person name="Barbe V."/>
            <person name="Pelletier E."/>
            <person name="Sherman D.J."/>
            <person name="Westhof E."/>
            <person name="Weissenbach J."/>
            <person name="Baret P.V."/>
            <person name="Wincker P."/>
            <person name="Gaillardin C."/>
            <person name="Dujon B."/>
            <person name="Souciet J.L."/>
        </authorList>
    </citation>
    <scope>NUCLEOTIDE SEQUENCE [LARGE SCALE GENOMIC DNA]</scope>
    <source>
        <strain evidence="21">ATCC MYA-4447 / BCRC 22081 / CBS 7064 / NBRC 10061 / NRRL Y-12695</strain>
    </source>
</reference>
<dbReference type="InterPro" id="IPR013960">
    <property type="entry name" value="DASH_Duo1"/>
</dbReference>
<dbReference type="AlphaFoldDB" id="G8Y1I1"/>
<evidence type="ECO:0000256" key="15">
    <source>
        <dbReference type="ARBA" id="ARBA00023306"/>
    </source>
</evidence>
<dbReference type="STRING" id="559304.G8Y1I1"/>
<keyword evidence="10" id="KW-0159">Chromosome partition</keyword>
<dbReference type="InParanoid" id="G8Y1I1"/>
<feature type="compositionally biased region" description="Basic residues" evidence="19">
    <location>
        <begin position="143"/>
        <end position="155"/>
    </location>
</feature>
<evidence type="ECO:0000256" key="19">
    <source>
        <dbReference type="SAM" id="MobiDB-lite"/>
    </source>
</evidence>
<keyword evidence="12" id="KW-0175">Coiled coil</keyword>
<evidence type="ECO:0000256" key="6">
    <source>
        <dbReference type="ARBA" id="ARBA00022490"/>
    </source>
</evidence>